<reference evidence="3" key="1">
    <citation type="submission" date="2023-06" db="EMBL/GenBank/DDBJ databases">
        <title>Genomic analysis of the entomopathogenic nematode Steinernema hermaphroditum.</title>
        <authorList>
            <person name="Schwarz E.M."/>
            <person name="Heppert J.K."/>
            <person name="Baniya A."/>
            <person name="Schwartz H.T."/>
            <person name="Tan C.-H."/>
            <person name="Antoshechkin I."/>
            <person name="Sternberg P.W."/>
            <person name="Goodrich-Blair H."/>
            <person name="Dillman A.R."/>
        </authorList>
    </citation>
    <scope>NUCLEOTIDE SEQUENCE</scope>
    <source>
        <strain evidence="3">PS9179</strain>
        <tissue evidence="3">Whole animal</tissue>
    </source>
</reference>
<dbReference type="EMBL" id="JAUCMV010000001">
    <property type="protein sequence ID" value="KAK0426154.1"/>
    <property type="molecule type" value="Genomic_DNA"/>
</dbReference>
<proteinExistence type="predicted"/>
<evidence type="ECO:0000313" key="4">
    <source>
        <dbReference type="Proteomes" id="UP001175271"/>
    </source>
</evidence>
<protein>
    <submittedName>
        <fullName evidence="3">Uncharacterized protein</fullName>
    </submittedName>
</protein>
<organism evidence="3 4">
    <name type="scientific">Steinernema hermaphroditum</name>
    <dbReference type="NCBI Taxonomy" id="289476"/>
    <lineage>
        <taxon>Eukaryota</taxon>
        <taxon>Metazoa</taxon>
        <taxon>Ecdysozoa</taxon>
        <taxon>Nematoda</taxon>
        <taxon>Chromadorea</taxon>
        <taxon>Rhabditida</taxon>
        <taxon>Tylenchina</taxon>
        <taxon>Panagrolaimomorpha</taxon>
        <taxon>Strongyloidoidea</taxon>
        <taxon>Steinernematidae</taxon>
        <taxon>Steinernema</taxon>
    </lineage>
</organism>
<feature type="signal peptide" evidence="2">
    <location>
        <begin position="1"/>
        <end position="20"/>
    </location>
</feature>
<keyword evidence="2" id="KW-0732">Signal</keyword>
<evidence type="ECO:0000256" key="1">
    <source>
        <dbReference type="SAM" id="MobiDB-lite"/>
    </source>
</evidence>
<gene>
    <name evidence="3" type="ORF">QR680_009558</name>
</gene>
<keyword evidence="4" id="KW-1185">Reference proteome</keyword>
<sequence>MSPVTVLATFFVCWVVPVMALHCLVLSPGRGLVAHKCTSRNAVGCRIRVERDSITWYDFFRRHDKHLACVLKGEFDAGRRSGCVKKPSGTIRCWCYGQSNCNSPEKSRRLFEAFVSGNTERLDREVDDIDTDDPVDYAYADDDDARGNAISAVKPTERMQAMAEKKKDGAKGVQKKLATATKPPPAIEIKTQDIDDLNSVEYLPLPVAKDDPLPPSGGDSSKSEAHALPTDPPNIFDTYSLMESAADYDMESETREPDGHYKMNVVKIRSKEAEPAPLEGNVASRCALIAVFLTVLLRTLF</sequence>
<dbReference type="Proteomes" id="UP001175271">
    <property type="component" value="Unassembled WGS sequence"/>
</dbReference>
<evidence type="ECO:0000256" key="2">
    <source>
        <dbReference type="SAM" id="SignalP"/>
    </source>
</evidence>
<feature type="region of interest" description="Disordered" evidence="1">
    <location>
        <begin position="205"/>
        <end position="234"/>
    </location>
</feature>
<accession>A0AA39MA47</accession>
<feature type="chain" id="PRO_5041443375" evidence="2">
    <location>
        <begin position="21"/>
        <end position="301"/>
    </location>
</feature>
<dbReference type="AlphaFoldDB" id="A0AA39MA47"/>
<evidence type="ECO:0000313" key="3">
    <source>
        <dbReference type="EMBL" id="KAK0426154.1"/>
    </source>
</evidence>
<comment type="caution">
    <text evidence="3">The sequence shown here is derived from an EMBL/GenBank/DDBJ whole genome shotgun (WGS) entry which is preliminary data.</text>
</comment>
<name>A0AA39MA47_9BILA</name>